<name>A0ABN3PV16_9ACTN</name>
<sequence>MIGRMTAQHSTDQILAGLEEEIWAPTGFVHGTAEDPAGTLRALASDDDEAVREALSSFWHSMRARTPAYSATRQCVPYLARLCAAGVYTETLLELLHSVADGEDQPRGDQDELTAAVATQVPALLPLLAHDDPDIRRLLLRIIGLSGPARAAAEAIRERWPQESDEDLRSELLSACRAADPGIAADIAAGELGAENDPEVRLAAALSLVRDDAPWTDELAAAATAWATAGAGAGSEPGERWFDTSTGEWKDTDREDTAFQDLLLLLADRDGLPLSLSLLETARTAGGAAADTVGDPGDGAGFRARRMLSGIEALCGEFRPAPAALTGPLAELVAHADPVVRGRAVAMVRRLGEEGRPAADAVLAVAAGETPGSGGEGDDKEAADDALALLVALRDPRAVPLLARHLPHSRGALETAVGTSPWSARRGVVVPFDAALLAAARSLLRTPDRRNYGAPRHLCALLAAWGPRAAPALPELYELLSKEPQHAPGAVAAVAAGTPDAEVAADRLRAAADRATSAYERMPAAVALRELTDESGLLVAAVRAGLDEVLYSKRAAVTRARDLGPDGAPLLPRLRELLTPETSGDAGWDWGDCLGAASATHAIHGREAAGELLPTLSAALNGRDDRVRDAAARLARRIGAPAAALASDIPPLFGSMTTLVSACGALLAFPGAVVGHDSAVGADEANDVDGADAADGVDGVDEETVTDALLLAVEQSGPVEEALGLLRELGGGSLAPQVRERLRELAGSPRRPPRHPYDLQWIRKDQERLAALRTALSL</sequence>
<evidence type="ECO:0000313" key="1">
    <source>
        <dbReference type="EMBL" id="GAA2603517.1"/>
    </source>
</evidence>
<dbReference type="SUPFAM" id="SSF48371">
    <property type="entry name" value="ARM repeat"/>
    <property type="match status" value="2"/>
</dbReference>
<dbReference type="Proteomes" id="UP001501447">
    <property type="component" value="Unassembled WGS sequence"/>
</dbReference>
<keyword evidence="2" id="KW-1185">Reference proteome</keyword>
<accession>A0ABN3PV16</accession>
<gene>
    <name evidence="1" type="ORF">GCM10009863_16350</name>
</gene>
<protein>
    <recommendedName>
        <fullName evidence="3">PBS lyase</fullName>
    </recommendedName>
</protein>
<evidence type="ECO:0000313" key="2">
    <source>
        <dbReference type="Proteomes" id="UP001501447"/>
    </source>
</evidence>
<dbReference type="InterPro" id="IPR016024">
    <property type="entry name" value="ARM-type_fold"/>
</dbReference>
<dbReference type="EMBL" id="BAAARJ010000004">
    <property type="protein sequence ID" value="GAA2603517.1"/>
    <property type="molecule type" value="Genomic_DNA"/>
</dbReference>
<evidence type="ECO:0008006" key="3">
    <source>
        <dbReference type="Google" id="ProtNLM"/>
    </source>
</evidence>
<comment type="caution">
    <text evidence="1">The sequence shown here is derived from an EMBL/GenBank/DDBJ whole genome shotgun (WGS) entry which is preliminary data.</text>
</comment>
<organism evidence="1 2">
    <name type="scientific">Streptomyces axinellae</name>
    <dbReference type="NCBI Taxonomy" id="552788"/>
    <lineage>
        <taxon>Bacteria</taxon>
        <taxon>Bacillati</taxon>
        <taxon>Actinomycetota</taxon>
        <taxon>Actinomycetes</taxon>
        <taxon>Kitasatosporales</taxon>
        <taxon>Streptomycetaceae</taxon>
        <taxon>Streptomyces</taxon>
    </lineage>
</organism>
<reference evidence="1 2" key="1">
    <citation type="journal article" date="2019" name="Int. J. Syst. Evol. Microbiol.">
        <title>The Global Catalogue of Microorganisms (GCM) 10K type strain sequencing project: providing services to taxonomists for standard genome sequencing and annotation.</title>
        <authorList>
            <consortium name="The Broad Institute Genomics Platform"/>
            <consortium name="The Broad Institute Genome Sequencing Center for Infectious Disease"/>
            <person name="Wu L."/>
            <person name="Ma J."/>
        </authorList>
    </citation>
    <scope>NUCLEOTIDE SEQUENCE [LARGE SCALE GENOMIC DNA]</scope>
    <source>
        <strain evidence="1 2">JCM 16373</strain>
    </source>
</reference>
<proteinExistence type="predicted"/>